<sequence>MNGGCAALTRPGDRSVFCRVGKRKRTHRFFRPPIKRTPEWMVLLRLKKSAPEGRFPPGAGIAKGAAASPLCTFA</sequence>
<comment type="caution">
    <text evidence="1">The sequence shown here is derived from an EMBL/GenBank/DDBJ whole genome shotgun (WGS) entry which is preliminary data.</text>
</comment>
<dbReference type="EMBL" id="MSAC01000075">
    <property type="protein sequence ID" value="PUW99646.1"/>
    <property type="molecule type" value="Genomic_DNA"/>
</dbReference>
<evidence type="ECO:0000313" key="1">
    <source>
        <dbReference type="EMBL" id="PUW99646.1"/>
    </source>
</evidence>
<accession>A0ABX5JXP7</accession>
<reference evidence="1 2" key="1">
    <citation type="submission" date="2016-12" db="EMBL/GenBank/DDBJ databases">
        <title>Analysis of the Molecular Diversity Among Cronobacter Species Isolated from Filth Flies Using a Pan Genomic DNA Microarray.</title>
        <authorList>
            <person name="Pava-Ripoll M."/>
            <person name="Tall B."/>
            <person name="Farber J."/>
            <person name="Fanning S."/>
            <person name="Lehner A."/>
            <person name="Stephan R."/>
            <person name="Pagotto F."/>
            <person name="Iverson C."/>
            <person name="Ziobro G."/>
            <person name="Miller A."/>
            <person name="Pearson R."/>
            <person name="Yan Q."/>
            <person name="Kim M."/>
            <person name="Jeong S."/>
            <person name="Park J."/>
            <person name="Jun S."/>
            <person name="Choi H."/>
            <person name="Chung T."/>
            <person name="Yoo Y."/>
            <person name="Park E."/>
            <person name="Hwang S."/>
            <person name="Lee B."/>
            <person name="Sathyamoorthy V."/>
            <person name="Carter L."/>
            <person name="Mammel M."/>
            <person name="Jackson S."/>
            <person name="Kothary M."/>
            <person name="Patel I."/>
            <person name="Grim C."/>
            <person name="Gopinath G."/>
            <person name="Gangiredla J."/>
            <person name="Chase H."/>
        </authorList>
    </citation>
    <scope>NUCLEOTIDE SEQUENCE [LARGE SCALE GENOMIC DNA]</scope>
    <source>
        <strain evidence="1 2">MOD1-Md25g</strain>
    </source>
</reference>
<keyword evidence="2" id="KW-1185">Reference proteome</keyword>
<organism evidence="1 2">
    <name type="scientific">Cronobacter malonaticus</name>
    <dbReference type="NCBI Taxonomy" id="413503"/>
    <lineage>
        <taxon>Bacteria</taxon>
        <taxon>Pseudomonadati</taxon>
        <taxon>Pseudomonadota</taxon>
        <taxon>Gammaproteobacteria</taxon>
        <taxon>Enterobacterales</taxon>
        <taxon>Enterobacteriaceae</taxon>
        <taxon>Cronobacter</taxon>
    </lineage>
</organism>
<name>A0ABX5JXP7_9ENTR</name>
<gene>
    <name evidence="1" type="ORF">AUM46_20715</name>
</gene>
<protein>
    <submittedName>
        <fullName evidence="1">Uncharacterized protein</fullName>
    </submittedName>
</protein>
<evidence type="ECO:0000313" key="2">
    <source>
        <dbReference type="Proteomes" id="UP000244731"/>
    </source>
</evidence>
<proteinExistence type="predicted"/>
<dbReference type="Proteomes" id="UP000244731">
    <property type="component" value="Unassembled WGS sequence"/>
</dbReference>